<accession>A0A814G017</accession>
<dbReference type="AlphaFoldDB" id="A0A814G017"/>
<keyword evidence="2" id="KW-1185">Reference proteome</keyword>
<sequence>MELQNSESNQMIQTAIPDLLKLLMDEDLVIVQQASILLAQMSRIEILRSCLIETEQACELIVNCLNTTADIETARNLLSTLFGISINTNLGINSILKSNALDPLIKILDAPLDILVSLSISSLHNILLREDFDIKKQLCETGLVQKLISLLNKTENIEFLIILVDCLYLQTHHDMESKKMVYEFGGTHIISNKFMTKSFQNIKLDNYFIKLLKSLSVYQSNKPIIINSGILQKIGDFFSSKKDQNIQEILILLKNLSDQASKVNYLESLMAFLCNLLTTSETSVLNKQRVLCILANLTSNNENNKSFLIDLNIVFVLMENLHKKELIDESLELLKNLCHGSSKYFQVHEQMKQCGLEVLRNFFSDKNKIKLLVGIVKIMCKDDKNYECLKNCGLIDRLVFSLCSRVDLECIKLCSNCLLFLDKFRQYRDLIKKFLFVFKEMMAFENVEIQNIGFYLYCHFVED</sequence>
<evidence type="ECO:0000313" key="1">
    <source>
        <dbReference type="EMBL" id="CAF0987267.1"/>
    </source>
</evidence>
<dbReference type="PRINTS" id="PR01869">
    <property type="entry name" value="BCATNINFAMLY"/>
</dbReference>
<dbReference type="Gene3D" id="1.25.10.10">
    <property type="entry name" value="Leucine-rich Repeat Variant"/>
    <property type="match status" value="1"/>
</dbReference>
<organism evidence="1 2">
    <name type="scientific">Brachionus calyciflorus</name>
    <dbReference type="NCBI Taxonomy" id="104777"/>
    <lineage>
        <taxon>Eukaryota</taxon>
        <taxon>Metazoa</taxon>
        <taxon>Spiralia</taxon>
        <taxon>Gnathifera</taxon>
        <taxon>Rotifera</taxon>
        <taxon>Eurotatoria</taxon>
        <taxon>Monogononta</taxon>
        <taxon>Pseudotrocha</taxon>
        <taxon>Ploima</taxon>
        <taxon>Brachionidae</taxon>
        <taxon>Brachionus</taxon>
    </lineage>
</organism>
<dbReference type="InterPro" id="IPR016024">
    <property type="entry name" value="ARM-type_fold"/>
</dbReference>
<gene>
    <name evidence="1" type="ORF">OXX778_LOCUS15731</name>
</gene>
<name>A0A814G017_9BILA</name>
<comment type="caution">
    <text evidence="1">The sequence shown here is derived from an EMBL/GenBank/DDBJ whole genome shotgun (WGS) entry which is preliminary data.</text>
</comment>
<dbReference type="SMART" id="SM00185">
    <property type="entry name" value="ARM"/>
    <property type="match status" value="5"/>
</dbReference>
<dbReference type="OrthoDB" id="195736at2759"/>
<dbReference type="Proteomes" id="UP000663879">
    <property type="component" value="Unassembled WGS sequence"/>
</dbReference>
<dbReference type="GO" id="GO:0007155">
    <property type="term" value="P:cell adhesion"/>
    <property type="evidence" value="ECO:0007669"/>
    <property type="project" value="InterPro"/>
</dbReference>
<dbReference type="SUPFAM" id="SSF48371">
    <property type="entry name" value="ARM repeat"/>
    <property type="match status" value="1"/>
</dbReference>
<dbReference type="GO" id="GO:0045296">
    <property type="term" value="F:cadherin binding"/>
    <property type="evidence" value="ECO:0007669"/>
    <property type="project" value="InterPro"/>
</dbReference>
<evidence type="ECO:0000313" key="2">
    <source>
        <dbReference type="Proteomes" id="UP000663879"/>
    </source>
</evidence>
<proteinExistence type="predicted"/>
<dbReference type="PANTHER" id="PTHR45976">
    <property type="entry name" value="ARMADILLO SEGMENT POLARITY PROTEIN"/>
    <property type="match status" value="1"/>
</dbReference>
<protein>
    <submittedName>
        <fullName evidence="1">Uncharacterized protein</fullName>
    </submittedName>
</protein>
<dbReference type="InterPro" id="IPR011989">
    <property type="entry name" value="ARM-like"/>
</dbReference>
<dbReference type="EMBL" id="CAJNOC010003540">
    <property type="protein sequence ID" value="CAF0987267.1"/>
    <property type="molecule type" value="Genomic_DNA"/>
</dbReference>
<dbReference type="InterPro" id="IPR000225">
    <property type="entry name" value="Armadillo"/>
</dbReference>
<dbReference type="InterPro" id="IPR013284">
    <property type="entry name" value="Beta-catenin"/>
</dbReference>
<reference evidence="1" key="1">
    <citation type="submission" date="2021-02" db="EMBL/GenBank/DDBJ databases">
        <authorList>
            <person name="Nowell W R."/>
        </authorList>
    </citation>
    <scope>NUCLEOTIDE SEQUENCE</scope>
    <source>
        <strain evidence="1">Ploen Becks lab</strain>
    </source>
</reference>